<dbReference type="InterPro" id="IPR036874">
    <property type="entry name" value="Carbonic_anhydrase_sf"/>
</dbReference>
<proteinExistence type="inferred from homology"/>
<evidence type="ECO:0000313" key="5">
    <source>
        <dbReference type="EMBL" id="KAF9892251.1"/>
    </source>
</evidence>
<name>A0AAD4CTH1_ASPNN</name>
<reference evidence="5" key="2">
    <citation type="submission" date="2020-02" db="EMBL/GenBank/DDBJ databases">
        <authorList>
            <person name="Gilchrist C.L.M."/>
            <person name="Chooi Y.-H."/>
        </authorList>
    </citation>
    <scope>NUCLEOTIDE SEQUENCE</scope>
    <source>
        <strain evidence="5">MST-FP2251</strain>
    </source>
</reference>
<evidence type="ECO:0008006" key="7">
    <source>
        <dbReference type="Google" id="ProtNLM"/>
    </source>
</evidence>
<feature type="binding site" evidence="4">
    <location>
        <position position="82"/>
    </location>
    <ligand>
        <name>Zn(2+)</name>
        <dbReference type="ChEBI" id="CHEBI:29105"/>
    </ligand>
</feature>
<dbReference type="EMBL" id="VCAU01000013">
    <property type="protein sequence ID" value="KAF9892251.1"/>
    <property type="molecule type" value="Genomic_DNA"/>
</dbReference>
<dbReference type="GO" id="GO:0004089">
    <property type="term" value="F:carbonate dehydratase activity"/>
    <property type="evidence" value="ECO:0007669"/>
    <property type="project" value="InterPro"/>
</dbReference>
<keyword evidence="3 4" id="KW-0862">Zinc</keyword>
<organism evidence="5 6">
    <name type="scientific">Aspergillus nanangensis</name>
    <dbReference type="NCBI Taxonomy" id="2582783"/>
    <lineage>
        <taxon>Eukaryota</taxon>
        <taxon>Fungi</taxon>
        <taxon>Dikarya</taxon>
        <taxon>Ascomycota</taxon>
        <taxon>Pezizomycotina</taxon>
        <taxon>Eurotiomycetes</taxon>
        <taxon>Eurotiomycetidae</taxon>
        <taxon>Eurotiales</taxon>
        <taxon>Aspergillaceae</taxon>
        <taxon>Aspergillus</taxon>
        <taxon>Aspergillus subgen. Circumdati</taxon>
    </lineage>
</organism>
<dbReference type="SUPFAM" id="SSF53056">
    <property type="entry name" value="beta-carbonic anhydrase, cab"/>
    <property type="match status" value="1"/>
</dbReference>
<accession>A0AAD4CTH1</accession>
<keyword evidence="2 4" id="KW-0479">Metal-binding</keyword>
<sequence length="158" mass="17218">MSVAAEVEAANANYAASFTKGDLQLPPQRKVAIVAYVARALGLEEGDAHVIRNAGGKATDALRSLIISQQLLGTREIIIVQHTDCGMLTFTDEDIRAKIRADLNQNTDHIAFLPFEQLDQSVSDDISLLKESPLILDVPITGYIYQVETGKIVRVANQ</sequence>
<dbReference type="SMART" id="SM00947">
    <property type="entry name" value="Pro_CA"/>
    <property type="match status" value="1"/>
</dbReference>
<dbReference type="AlphaFoldDB" id="A0AAD4CTH1"/>
<evidence type="ECO:0000256" key="1">
    <source>
        <dbReference type="ARBA" id="ARBA00006217"/>
    </source>
</evidence>
<reference evidence="5" key="1">
    <citation type="journal article" date="2019" name="Beilstein J. Org. Chem.">
        <title>Nanangenines: drimane sesquiterpenoids as the dominant metabolite cohort of a novel Australian fungus, Aspergillus nanangensis.</title>
        <authorList>
            <person name="Lacey H.J."/>
            <person name="Gilchrist C.L.M."/>
            <person name="Crombie A."/>
            <person name="Kalaitzis J.A."/>
            <person name="Vuong D."/>
            <person name="Rutledge P.J."/>
            <person name="Turner P."/>
            <person name="Pitt J.I."/>
            <person name="Lacey E."/>
            <person name="Chooi Y.H."/>
            <person name="Piggott A.M."/>
        </authorList>
    </citation>
    <scope>NUCLEOTIDE SEQUENCE</scope>
    <source>
        <strain evidence="5">MST-FP2251</strain>
    </source>
</reference>
<protein>
    <recommendedName>
        <fullName evidence="7">Carbonic anhydrase</fullName>
    </recommendedName>
</protein>
<dbReference type="PANTHER" id="PTHR43175">
    <property type="entry name" value="CARBONIC ANHYDRASE"/>
    <property type="match status" value="1"/>
</dbReference>
<comment type="caution">
    <text evidence="5">The sequence shown here is derived from an EMBL/GenBank/DDBJ whole genome shotgun (WGS) entry which is preliminary data.</text>
</comment>
<gene>
    <name evidence="5" type="ORF">FE257_002028</name>
</gene>
<evidence type="ECO:0000313" key="6">
    <source>
        <dbReference type="Proteomes" id="UP001194746"/>
    </source>
</evidence>
<dbReference type="CDD" id="cd03379">
    <property type="entry name" value="beta_CA_cladeD"/>
    <property type="match status" value="1"/>
</dbReference>
<dbReference type="GO" id="GO:0008270">
    <property type="term" value="F:zinc ion binding"/>
    <property type="evidence" value="ECO:0007669"/>
    <property type="project" value="InterPro"/>
</dbReference>
<comment type="cofactor">
    <cofactor evidence="4">
        <name>Zn(2+)</name>
        <dbReference type="ChEBI" id="CHEBI:29105"/>
    </cofactor>
    <text evidence="4">Binds 1 zinc ion per subunit.</text>
</comment>
<dbReference type="Proteomes" id="UP001194746">
    <property type="component" value="Unassembled WGS sequence"/>
</dbReference>
<evidence type="ECO:0000256" key="3">
    <source>
        <dbReference type="ARBA" id="ARBA00022833"/>
    </source>
</evidence>
<feature type="binding site" evidence="4">
    <location>
        <position position="85"/>
    </location>
    <ligand>
        <name>Zn(2+)</name>
        <dbReference type="ChEBI" id="CHEBI:29105"/>
    </ligand>
</feature>
<dbReference type="PANTHER" id="PTHR43175:SF3">
    <property type="entry name" value="CARBON DISULFIDE HYDROLASE"/>
    <property type="match status" value="1"/>
</dbReference>
<comment type="similarity">
    <text evidence="1">Belongs to the beta-class carbonic anhydrase family.</text>
</comment>
<keyword evidence="6" id="KW-1185">Reference proteome</keyword>
<dbReference type="InterPro" id="IPR001765">
    <property type="entry name" value="Carbonic_anhydrase"/>
</dbReference>
<evidence type="ECO:0000256" key="2">
    <source>
        <dbReference type="ARBA" id="ARBA00022723"/>
    </source>
</evidence>
<dbReference type="Gene3D" id="3.40.1050.10">
    <property type="entry name" value="Carbonic anhydrase"/>
    <property type="match status" value="1"/>
</dbReference>
<evidence type="ECO:0000256" key="4">
    <source>
        <dbReference type="PIRSR" id="PIRSR601765-1"/>
    </source>
</evidence>